<organism evidence="1 2">
    <name type="scientific">Dactylosporangium fulvum</name>
    <dbReference type="NCBI Taxonomy" id="53359"/>
    <lineage>
        <taxon>Bacteria</taxon>
        <taxon>Bacillati</taxon>
        <taxon>Actinomycetota</taxon>
        <taxon>Actinomycetes</taxon>
        <taxon>Micromonosporales</taxon>
        <taxon>Micromonosporaceae</taxon>
        <taxon>Dactylosporangium</taxon>
    </lineage>
</organism>
<dbReference type="EMBL" id="CP073720">
    <property type="protein sequence ID" value="UWP82193.1"/>
    <property type="molecule type" value="Genomic_DNA"/>
</dbReference>
<accession>A0ABY5VWL4</accession>
<reference evidence="1" key="1">
    <citation type="submission" date="2021-04" db="EMBL/GenBank/DDBJ databases">
        <authorList>
            <person name="Hartkoorn R.C."/>
            <person name="Beaudoing E."/>
            <person name="Hot D."/>
        </authorList>
    </citation>
    <scope>NUCLEOTIDE SEQUENCE</scope>
    <source>
        <strain evidence="1">NRRL B-16292</strain>
    </source>
</reference>
<dbReference type="RefSeq" id="WP_259859964.1">
    <property type="nucleotide sequence ID" value="NZ_BAAAST010000013.1"/>
</dbReference>
<gene>
    <name evidence="1" type="ORF">Dfulv_45225</name>
</gene>
<dbReference type="Proteomes" id="UP001059617">
    <property type="component" value="Chromosome"/>
</dbReference>
<keyword evidence="2" id="KW-1185">Reference proteome</keyword>
<dbReference type="Pfam" id="PF08734">
    <property type="entry name" value="GYD"/>
    <property type="match status" value="1"/>
</dbReference>
<evidence type="ECO:0000313" key="1">
    <source>
        <dbReference type="EMBL" id="UWP82193.1"/>
    </source>
</evidence>
<sequence>MPRFLIEGTFTVDGLHGLLKEGGSGRIEAARRMAESVGGRLESFDFSFDAPNTRVICELPDNKAAAAVALTVGASGGVATKTVALLTPAEIDQAVQKTVEYHAPGT</sequence>
<evidence type="ECO:0000313" key="2">
    <source>
        <dbReference type="Proteomes" id="UP001059617"/>
    </source>
</evidence>
<proteinExistence type="predicted"/>
<name>A0ABY5VWL4_9ACTN</name>
<reference evidence="1" key="2">
    <citation type="submission" date="2022-09" db="EMBL/GenBank/DDBJ databases">
        <title>Biosynthetic gene clusters of Dactylosporangioum fulvum.</title>
        <authorList>
            <person name="Caradec T."/>
        </authorList>
    </citation>
    <scope>NUCLEOTIDE SEQUENCE</scope>
    <source>
        <strain evidence="1">NRRL B-16292</strain>
    </source>
</reference>
<dbReference type="InterPro" id="IPR014845">
    <property type="entry name" value="GYD/TTHA1554"/>
</dbReference>
<protein>
    <submittedName>
        <fullName evidence="1">GYD domain-containing protein</fullName>
    </submittedName>
</protein>